<dbReference type="EMBL" id="BK015616">
    <property type="protein sequence ID" value="DAE16064.1"/>
    <property type="molecule type" value="Genomic_DNA"/>
</dbReference>
<protein>
    <submittedName>
        <fullName evidence="1">Tail assembly chaperone protein</fullName>
    </submittedName>
</protein>
<reference evidence="1" key="1">
    <citation type="journal article" date="2021" name="Proc. Natl. Acad. Sci. U.S.A.">
        <title>A Catalog of Tens of Thousands of Viruses from Human Metagenomes Reveals Hidden Associations with Chronic Diseases.</title>
        <authorList>
            <person name="Tisza M.J."/>
            <person name="Buck C.B."/>
        </authorList>
    </citation>
    <scope>NUCLEOTIDE SEQUENCE</scope>
    <source>
        <strain evidence="1">Ctdv95</strain>
    </source>
</reference>
<dbReference type="Pfam" id="PF08890">
    <property type="entry name" value="Phage_TAC_5"/>
    <property type="match status" value="1"/>
</dbReference>
<dbReference type="InterPro" id="IPR038559">
    <property type="entry name" value="XkdN-like_sf"/>
</dbReference>
<name>A0A8S5QAJ9_9CAUD</name>
<evidence type="ECO:0000313" key="1">
    <source>
        <dbReference type="EMBL" id="DAE16064.1"/>
    </source>
</evidence>
<organism evidence="1">
    <name type="scientific">Myoviridae sp. ctdv95</name>
    <dbReference type="NCBI Taxonomy" id="2825143"/>
    <lineage>
        <taxon>Viruses</taxon>
        <taxon>Duplodnaviria</taxon>
        <taxon>Heunggongvirae</taxon>
        <taxon>Uroviricota</taxon>
        <taxon>Caudoviricetes</taxon>
    </lineage>
</organism>
<proteinExistence type="predicted"/>
<dbReference type="Gene3D" id="3.30.2220.30">
    <property type="match status" value="1"/>
</dbReference>
<accession>A0A8S5QAJ9</accession>
<sequence length="134" mass="15418">MAISDFLMENVQRDETKEVTLERFKSPFVIRSIDESLNDTLKKRATIKKKNRQGVTIPEFNNERYVDSLMVACVVTPDLKDAQLQESYHTVGDEAATLKTMLKIGEYNRLMQEIQSLNGFDEDINDLVEEAKND</sequence>
<dbReference type="InterPro" id="IPR014986">
    <property type="entry name" value="XkdN-like"/>
</dbReference>